<dbReference type="Gene3D" id="3.40.50.300">
    <property type="entry name" value="P-loop containing nucleotide triphosphate hydrolases"/>
    <property type="match status" value="1"/>
</dbReference>
<keyword evidence="2" id="KW-0813">Transport</keyword>
<dbReference type="SMART" id="SM00382">
    <property type="entry name" value="AAA"/>
    <property type="match status" value="1"/>
</dbReference>
<comment type="similarity">
    <text evidence="1">Belongs to the ABC transporter superfamily.</text>
</comment>
<dbReference type="Proteomes" id="UP000076405">
    <property type="component" value="Chromosome"/>
</dbReference>
<dbReference type="PROSITE" id="PS50893">
    <property type="entry name" value="ABC_TRANSPORTER_2"/>
    <property type="match status" value="1"/>
</dbReference>
<evidence type="ECO:0000256" key="3">
    <source>
        <dbReference type="ARBA" id="ARBA00022741"/>
    </source>
</evidence>
<dbReference type="InterPro" id="IPR027417">
    <property type="entry name" value="P-loop_NTPase"/>
</dbReference>
<dbReference type="InterPro" id="IPR017871">
    <property type="entry name" value="ABC_transporter-like_CS"/>
</dbReference>
<keyword evidence="4 6" id="KW-0067">ATP-binding</keyword>
<dbReference type="SUPFAM" id="SSF52540">
    <property type="entry name" value="P-loop containing nucleoside triphosphate hydrolases"/>
    <property type="match status" value="1"/>
</dbReference>
<evidence type="ECO:0000313" key="7">
    <source>
        <dbReference type="EMBL" id="AMV67192.1"/>
    </source>
</evidence>
<dbReference type="Pfam" id="PF00005">
    <property type="entry name" value="ABC_tran"/>
    <property type="match status" value="1"/>
</dbReference>
<reference evidence="8 9" key="1">
    <citation type="journal article" date="2016" name="PLoS ONE">
        <title>The Identification of Novel Diagnostic Marker Genes for the Detection of Beer Spoiling Pediococcus damnosus Strains Using the BlAst Diagnostic Gene findEr.</title>
        <authorList>
            <person name="Behr J."/>
            <person name="Geissler A.J."/>
            <person name="Schmid J."/>
            <person name="Zehe A."/>
            <person name="Vogel R.F."/>
        </authorList>
    </citation>
    <scope>NUCLEOTIDE SEQUENCE [LARGE SCALE GENOMIC DNA]</scope>
    <source>
        <strain evidence="6 9">TMW 2.1533</strain>
        <strain evidence="7 8">TMW 2.1535</strain>
    </source>
</reference>
<accession>A0A143AM73</accession>
<dbReference type="KEGG" id="pdm:ADU72_1259"/>
<feature type="domain" description="ABC transporter" evidence="5">
    <location>
        <begin position="5"/>
        <end position="226"/>
    </location>
</feature>
<name>A0A143AM73_9LACO</name>
<dbReference type="InterPro" id="IPR003439">
    <property type="entry name" value="ABC_transporter-like_ATP-bd"/>
</dbReference>
<dbReference type="AlphaFoldDB" id="A0A143AM73"/>
<evidence type="ECO:0000259" key="5">
    <source>
        <dbReference type="PROSITE" id="PS50893"/>
    </source>
</evidence>
<proteinExistence type="inferred from homology"/>
<dbReference type="PROSITE" id="PS00211">
    <property type="entry name" value="ABC_TRANSPORTER_1"/>
    <property type="match status" value="1"/>
</dbReference>
<dbReference type="RefSeq" id="WP_052694578.1">
    <property type="nucleotide sequence ID" value="NZ_BAAAXI010000179.1"/>
</dbReference>
<gene>
    <name evidence="6" type="ORF">ADU70_1439</name>
    <name evidence="7" type="ORF">ADU72_1259</name>
</gene>
<evidence type="ECO:0000256" key="1">
    <source>
        <dbReference type="ARBA" id="ARBA00005417"/>
    </source>
</evidence>
<dbReference type="EMBL" id="CP012288">
    <property type="protein sequence ID" value="AMV67192.1"/>
    <property type="molecule type" value="Genomic_DNA"/>
</dbReference>
<keyword evidence="8" id="KW-1185">Reference proteome</keyword>
<organism evidence="6 9">
    <name type="scientific">Pediococcus damnosus</name>
    <dbReference type="NCBI Taxonomy" id="51663"/>
    <lineage>
        <taxon>Bacteria</taxon>
        <taxon>Bacillati</taxon>
        <taxon>Bacillota</taxon>
        <taxon>Bacilli</taxon>
        <taxon>Lactobacillales</taxon>
        <taxon>Lactobacillaceae</taxon>
        <taxon>Pediococcus</taxon>
    </lineage>
</organism>
<evidence type="ECO:0000313" key="6">
    <source>
        <dbReference type="EMBL" id="AMV62923.1"/>
    </source>
</evidence>
<evidence type="ECO:0000256" key="2">
    <source>
        <dbReference type="ARBA" id="ARBA00022448"/>
    </source>
</evidence>
<keyword evidence="3" id="KW-0547">Nucleotide-binding</keyword>
<dbReference type="PANTHER" id="PTHR43335">
    <property type="entry name" value="ABC TRANSPORTER, ATP-BINDING PROTEIN"/>
    <property type="match status" value="1"/>
</dbReference>
<dbReference type="PANTHER" id="PTHR43335:SF4">
    <property type="entry name" value="ABC TRANSPORTER, ATP-BINDING PROTEIN"/>
    <property type="match status" value="1"/>
</dbReference>
<protein>
    <submittedName>
        <fullName evidence="6">ABC transporter, ATP-binding protein</fullName>
    </submittedName>
</protein>
<sequence>MNDFLKVKHLNMKIGKRKILKDINFSCRKGHITGLIGPNGAGKTTIMKCILGLYPYHKASIILNGTDIKSSNILNVGIGALIENPSIYPFLTGTEHLVMYAKDKNCIEDIVQALKMQSFINKKSKDYSLGMKQKLGIAIALLDNPQLIILDEPMNGLDPSSTYLLRNLLLKLAKQGITILISSHILSELEKIIDDVVMINNGKVILNVSKNKLEQQSQSTLFLSTNHNDKALKVLLEQGFKAQESNGMIKAFNISSSNLNELLAVIINNDIRLLGLEHKENGLEDTLLKLIESENN</sequence>
<evidence type="ECO:0000313" key="9">
    <source>
        <dbReference type="Proteomes" id="UP000076405"/>
    </source>
</evidence>
<dbReference type="InterPro" id="IPR003593">
    <property type="entry name" value="AAA+_ATPase"/>
</dbReference>
<dbReference type="EMBL" id="CP012275">
    <property type="protein sequence ID" value="AMV62923.1"/>
    <property type="molecule type" value="Genomic_DNA"/>
</dbReference>
<dbReference type="OrthoDB" id="9804819at2"/>
<dbReference type="Proteomes" id="UP000076244">
    <property type="component" value="Chromosome"/>
</dbReference>
<dbReference type="GO" id="GO:0005524">
    <property type="term" value="F:ATP binding"/>
    <property type="evidence" value="ECO:0007669"/>
    <property type="project" value="UniProtKB-KW"/>
</dbReference>
<evidence type="ECO:0000313" key="8">
    <source>
        <dbReference type="Proteomes" id="UP000076244"/>
    </source>
</evidence>
<dbReference type="GO" id="GO:0016887">
    <property type="term" value="F:ATP hydrolysis activity"/>
    <property type="evidence" value="ECO:0007669"/>
    <property type="project" value="InterPro"/>
</dbReference>
<evidence type="ECO:0000256" key="4">
    <source>
        <dbReference type="ARBA" id="ARBA00022840"/>
    </source>
</evidence>
<dbReference type="GeneID" id="57276235"/>